<keyword evidence="2" id="KW-1185">Reference proteome</keyword>
<evidence type="ECO:0000313" key="1">
    <source>
        <dbReference type="EnsemblPlants" id="AVESA.00010b.r2.1AG0022180.1.CDS"/>
    </source>
</evidence>
<protein>
    <submittedName>
        <fullName evidence="1">Uncharacterized protein</fullName>
    </submittedName>
</protein>
<reference evidence="1" key="2">
    <citation type="submission" date="2025-09" db="UniProtKB">
        <authorList>
            <consortium name="EnsemblPlants"/>
        </authorList>
    </citation>
    <scope>IDENTIFICATION</scope>
</reference>
<accession>A0ACD5TAW4</accession>
<name>A0ACD5TAW4_AVESA</name>
<organism evidence="1 2">
    <name type="scientific">Avena sativa</name>
    <name type="common">Oat</name>
    <dbReference type="NCBI Taxonomy" id="4498"/>
    <lineage>
        <taxon>Eukaryota</taxon>
        <taxon>Viridiplantae</taxon>
        <taxon>Streptophyta</taxon>
        <taxon>Embryophyta</taxon>
        <taxon>Tracheophyta</taxon>
        <taxon>Spermatophyta</taxon>
        <taxon>Magnoliopsida</taxon>
        <taxon>Liliopsida</taxon>
        <taxon>Poales</taxon>
        <taxon>Poaceae</taxon>
        <taxon>BOP clade</taxon>
        <taxon>Pooideae</taxon>
        <taxon>Poodae</taxon>
        <taxon>Poeae</taxon>
        <taxon>Poeae Chloroplast Group 1 (Aveneae type)</taxon>
        <taxon>Aveninae</taxon>
        <taxon>Avena</taxon>
    </lineage>
</organism>
<proteinExistence type="predicted"/>
<sequence length="307" mass="34629">MQEVKFVSDEFTKLKNLGKDVKVISDELTAMKDALEGLANVDELDPQTKRWRDIAGEMSYDIEDIIDDFVHRIGGKQIKEIKNLLLETSALHQSYQLPIRRSSDVAIGPRVTTLYEKATNLVGMEGQKNKLVTLLADKEKQLKVVSIVGFAGLEKTTLANEVYRRLKSDFDCGAFVAVSQKLKKQHLSKLGNGLSVHGCDLNVLLHKVRECLQHKSLVLTKVVLNPSSSSNHLTVSRAPSNLNSEFLILLSNLGLSFPLLTTRIREFLVEMDNKGKKPTASKGRYNFLFCGQLNYRRKFKYVIIVMY</sequence>
<dbReference type="Proteomes" id="UP001732700">
    <property type="component" value="Chromosome 1A"/>
</dbReference>
<reference evidence="1" key="1">
    <citation type="submission" date="2021-05" db="EMBL/GenBank/DDBJ databases">
        <authorList>
            <person name="Scholz U."/>
            <person name="Mascher M."/>
            <person name="Fiebig A."/>
        </authorList>
    </citation>
    <scope>NUCLEOTIDE SEQUENCE [LARGE SCALE GENOMIC DNA]</scope>
</reference>
<dbReference type="EnsemblPlants" id="AVESA.00010b.r2.1AG0022180.1">
    <property type="protein sequence ID" value="AVESA.00010b.r2.1AG0022180.1.CDS"/>
    <property type="gene ID" value="AVESA.00010b.r2.1AG0022180"/>
</dbReference>
<evidence type="ECO:0000313" key="2">
    <source>
        <dbReference type="Proteomes" id="UP001732700"/>
    </source>
</evidence>